<evidence type="ECO:0000313" key="1">
    <source>
        <dbReference type="EMBL" id="CAB0028306.1"/>
    </source>
</evidence>
<dbReference type="EMBL" id="CADCXV010000114">
    <property type="protein sequence ID" value="CAB0028306.1"/>
    <property type="molecule type" value="Genomic_DNA"/>
</dbReference>
<organism evidence="1 2">
    <name type="scientific">Trichogramma brassicae</name>
    <dbReference type="NCBI Taxonomy" id="86971"/>
    <lineage>
        <taxon>Eukaryota</taxon>
        <taxon>Metazoa</taxon>
        <taxon>Ecdysozoa</taxon>
        <taxon>Arthropoda</taxon>
        <taxon>Hexapoda</taxon>
        <taxon>Insecta</taxon>
        <taxon>Pterygota</taxon>
        <taxon>Neoptera</taxon>
        <taxon>Endopterygota</taxon>
        <taxon>Hymenoptera</taxon>
        <taxon>Apocrita</taxon>
        <taxon>Proctotrupomorpha</taxon>
        <taxon>Chalcidoidea</taxon>
        <taxon>Trichogrammatidae</taxon>
        <taxon>Trichogramma</taxon>
    </lineage>
</organism>
<keyword evidence="2" id="KW-1185">Reference proteome</keyword>
<protein>
    <submittedName>
        <fullName evidence="1">Uncharacterized protein</fullName>
    </submittedName>
</protein>
<gene>
    <name evidence="1" type="ORF">TBRA_LOCUS503</name>
</gene>
<evidence type="ECO:0000313" key="2">
    <source>
        <dbReference type="Proteomes" id="UP000479190"/>
    </source>
</evidence>
<reference evidence="1 2" key="1">
    <citation type="submission" date="2020-02" db="EMBL/GenBank/DDBJ databases">
        <authorList>
            <person name="Ferguson B K."/>
        </authorList>
    </citation>
    <scope>NUCLEOTIDE SEQUENCE [LARGE SCALE GENOMIC DNA]</scope>
</reference>
<name>A0A6H5HV61_9HYME</name>
<proteinExistence type="predicted"/>
<dbReference type="AlphaFoldDB" id="A0A6H5HV61"/>
<dbReference type="Proteomes" id="UP000479190">
    <property type="component" value="Unassembled WGS sequence"/>
</dbReference>
<accession>A0A6H5HV61</accession>
<sequence>MDRREHCRCRSSSSSSLVERASTRAHCPLRALYASTLAHPASRARLVSATAATSYIERKSIGSSTPSVRRRASKILLHPDVAEMDSFELKVSLSYNTHTPFGRVRHARWGQSIERDKVQSCGVCSSLSCRGGHEIYVHQSVSIESDLSRLERRNVAPIIVYARISADRCLARVDAQVEREK</sequence>